<evidence type="ECO:0000313" key="1">
    <source>
        <dbReference type="EMBL" id="MPC35723.1"/>
    </source>
</evidence>
<organism evidence="1 2">
    <name type="scientific">Portunus trituberculatus</name>
    <name type="common">Swimming crab</name>
    <name type="synonym">Neptunus trituberculatus</name>
    <dbReference type="NCBI Taxonomy" id="210409"/>
    <lineage>
        <taxon>Eukaryota</taxon>
        <taxon>Metazoa</taxon>
        <taxon>Ecdysozoa</taxon>
        <taxon>Arthropoda</taxon>
        <taxon>Crustacea</taxon>
        <taxon>Multicrustacea</taxon>
        <taxon>Malacostraca</taxon>
        <taxon>Eumalacostraca</taxon>
        <taxon>Eucarida</taxon>
        <taxon>Decapoda</taxon>
        <taxon>Pleocyemata</taxon>
        <taxon>Brachyura</taxon>
        <taxon>Eubrachyura</taxon>
        <taxon>Portunoidea</taxon>
        <taxon>Portunidae</taxon>
        <taxon>Portuninae</taxon>
        <taxon>Portunus</taxon>
    </lineage>
</organism>
<name>A0A5B7ES23_PORTR</name>
<dbReference type="AlphaFoldDB" id="A0A5B7ES23"/>
<sequence>MKGTMPFSSRPVLGVSRTKTIFQSFKVFGVDRVWGALALVCGDSQHRRKNVHRHSARRREGKYEKYTWKRINISDASRRQLGGAGRSVALRPITVASSRGQRRNKSFRAVNGISAAFNNITHYKKSHGQKK</sequence>
<comment type="caution">
    <text evidence="1">The sequence shown here is derived from an EMBL/GenBank/DDBJ whole genome shotgun (WGS) entry which is preliminary data.</text>
</comment>
<dbReference type="Proteomes" id="UP000324222">
    <property type="component" value="Unassembled WGS sequence"/>
</dbReference>
<reference evidence="1 2" key="1">
    <citation type="submission" date="2019-05" db="EMBL/GenBank/DDBJ databases">
        <title>Another draft genome of Portunus trituberculatus and its Hox gene families provides insights of decapod evolution.</title>
        <authorList>
            <person name="Jeong J.-H."/>
            <person name="Song I."/>
            <person name="Kim S."/>
            <person name="Choi T."/>
            <person name="Kim D."/>
            <person name="Ryu S."/>
            <person name="Kim W."/>
        </authorList>
    </citation>
    <scope>NUCLEOTIDE SEQUENCE [LARGE SCALE GENOMIC DNA]</scope>
    <source>
        <tissue evidence="1">Muscle</tissue>
    </source>
</reference>
<proteinExistence type="predicted"/>
<evidence type="ECO:0000313" key="2">
    <source>
        <dbReference type="Proteomes" id="UP000324222"/>
    </source>
</evidence>
<protein>
    <submittedName>
        <fullName evidence="1">Uncharacterized protein</fullName>
    </submittedName>
</protein>
<keyword evidence="2" id="KW-1185">Reference proteome</keyword>
<dbReference type="EMBL" id="VSRR010003333">
    <property type="protein sequence ID" value="MPC35723.1"/>
    <property type="molecule type" value="Genomic_DNA"/>
</dbReference>
<gene>
    <name evidence="1" type="ORF">E2C01_029157</name>
</gene>
<accession>A0A5B7ES23</accession>